<evidence type="ECO:0000313" key="1">
    <source>
        <dbReference type="EMBL" id="CAG8696145.1"/>
    </source>
</evidence>
<name>A0A9N9EUG4_FUNMO</name>
<gene>
    <name evidence="1" type="ORF">FMOSSE_LOCUS13591</name>
</gene>
<feature type="non-terminal residue" evidence="1">
    <location>
        <position position="1"/>
    </location>
</feature>
<keyword evidence="2" id="KW-1185">Reference proteome</keyword>
<sequence length="43" mass="4743">AIEENIKGSDAELIANVPDITPDDAEILKQISTRSFNDNMILQ</sequence>
<dbReference type="AlphaFoldDB" id="A0A9N9EUG4"/>
<protein>
    <submittedName>
        <fullName evidence="1">15661_t:CDS:1</fullName>
    </submittedName>
</protein>
<evidence type="ECO:0000313" key="2">
    <source>
        <dbReference type="Proteomes" id="UP000789375"/>
    </source>
</evidence>
<comment type="caution">
    <text evidence="1">The sequence shown here is derived from an EMBL/GenBank/DDBJ whole genome shotgun (WGS) entry which is preliminary data.</text>
</comment>
<accession>A0A9N9EUG4</accession>
<dbReference type="EMBL" id="CAJVPP010008327">
    <property type="protein sequence ID" value="CAG8696145.1"/>
    <property type="molecule type" value="Genomic_DNA"/>
</dbReference>
<proteinExistence type="predicted"/>
<reference evidence="1" key="1">
    <citation type="submission" date="2021-06" db="EMBL/GenBank/DDBJ databases">
        <authorList>
            <person name="Kallberg Y."/>
            <person name="Tangrot J."/>
            <person name="Rosling A."/>
        </authorList>
    </citation>
    <scope>NUCLEOTIDE SEQUENCE</scope>
    <source>
        <strain evidence="1">87-6 pot B 2015</strain>
    </source>
</reference>
<dbReference type="Proteomes" id="UP000789375">
    <property type="component" value="Unassembled WGS sequence"/>
</dbReference>
<organism evidence="1 2">
    <name type="scientific">Funneliformis mosseae</name>
    <name type="common">Endomycorrhizal fungus</name>
    <name type="synonym">Glomus mosseae</name>
    <dbReference type="NCBI Taxonomy" id="27381"/>
    <lineage>
        <taxon>Eukaryota</taxon>
        <taxon>Fungi</taxon>
        <taxon>Fungi incertae sedis</taxon>
        <taxon>Mucoromycota</taxon>
        <taxon>Glomeromycotina</taxon>
        <taxon>Glomeromycetes</taxon>
        <taxon>Glomerales</taxon>
        <taxon>Glomeraceae</taxon>
        <taxon>Funneliformis</taxon>
    </lineage>
</organism>